<name>A0A0B2ASU3_9MICC</name>
<accession>A0A0B2ASU3</accession>
<evidence type="ECO:0000313" key="3">
    <source>
        <dbReference type="Proteomes" id="UP000030982"/>
    </source>
</evidence>
<gene>
    <name evidence="2" type="ORF">LK10_02955</name>
</gene>
<comment type="caution">
    <text evidence="2">The sequence shown here is derived from an EMBL/GenBank/DDBJ whole genome shotgun (WGS) entry which is preliminary data.</text>
</comment>
<protein>
    <submittedName>
        <fullName evidence="2">Uncharacterized protein</fullName>
    </submittedName>
</protein>
<organism evidence="2 3">
    <name type="scientific">Sinomonas humi</name>
    <dbReference type="NCBI Taxonomy" id="1338436"/>
    <lineage>
        <taxon>Bacteria</taxon>
        <taxon>Bacillati</taxon>
        <taxon>Actinomycetota</taxon>
        <taxon>Actinomycetes</taxon>
        <taxon>Micrococcales</taxon>
        <taxon>Micrococcaceae</taxon>
        <taxon>Sinomonas</taxon>
    </lineage>
</organism>
<sequence length="65" mass="7607">MKTAHTTSGYWGPARSRDRRLWTGSGRPQRPRALTSGLKQPRRPRSNQSERRRRRTRAPARGPRK</sequence>
<evidence type="ECO:0000313" key="2">
    <source>
        <dbReference type="EMBL" id="KHL04954.1"/>
    </source>
</evidence>
<keyword evidence="3" id="KW-1185">Reference proteome</keyword>
<evidence type="ECO:0000256" key="1">
    <source>
        <dbReference type="SAM" id="MobiDB-lite"/>
    </source>
</evidence>
<dbReference type="EMBL" id="JTDL01000037">
    <property type="protein sequence ID" value="KHL04954.1"/>
    <property type="molecule type" value="Genomic_DNA"/>
</dbReference>
<feature type="compositionally biased region" description="Basic residues" evidence="1">
    <location>
        <begin position="40"/>
        <end position="65"/>
    </location>
</feature>
<dbReference type="Proteomes" id="UP000030982">
    <property type="component" value="Unassembled WGS sequence"/>
</dbReference>
<proteinExistence type="predicted"/>
<feature type="region of interest" description="Disordered" evidence="1">
    <location>
        <begin position="1"/>
        <end position="65"/>
    </location>
</feature>
<reference evidence="2 3" key="1">
    <citation type="submission" date="2014-09" db="EMBL/GenBank/DDBJ databases">
        <title>Genome sequence of Sinomonas sp. MUSC 117.</title>
        <authorList>
            <person name="Lee L.-H."/>
        </authorList>
    </citation>
    <scope>NUCLEOTIDE SEQUENCE [LARGE SCALE GENOMIC DNA]</scope>
    <source>
        <strain evidence="2 3">MUSC 117</strain>
    </source>
</reference>
<dbReference type="AlphaFoldDB" id="A0A0B2ASU3"/>